<feature type="chain" id="PRO_5026691173" evidence="1">
    <location>
        <begin position="21"/>
        <end position="285"/>
    </location>
</feature>
<keyword evidence="1" id="KW-0732">Signal</keyword>
<comment type="caution">
    <text evidence="2">The sequence shown here is derived from an EMBL/GenBank/DDBJ whole genome shotgun (WGS) entry which is preliminary data.</text>
</comment>
<reference evidence="2" key="1">
    <citation type="journal article" date="2019" name="Sci. Rep.">
        <title>Draft genome of Tanacetum cinerariifolium, the natural source of mosquito coil.</title>
        <authorList>
            <person name="Yamashiro T."/>
            <person name="Shiraishi A."/>
            <person name="Satake H."/>
            <person name="Nakayama K."/>
        </authorList>
    </citation>
    <scope>NUCLEOTIDE SEQUENCE</scope>
</reference>
<evidence type="ECO:0000256" key="1">
    <source>
        <dbReference type="SAM" id="SignalP"/>
    </source>
</evidence>
<feature type="signal peptide" evidence="1">
    <location>
        <begin position="1"/>
        <end position="20"/>
    </location>
</feature>
<name>A0A6L2KXD4_TANCI</name>
<dbReference type="EMBL" id="BKCJ010003313">
    <property type="protein sequence ID" value="GEU54321.1"/>
    <property type="molecule type" value="Genomic_DNA"/>
</dbReference>
<accession>A0A6L2KXD4</accession>
<evidence type="ECO:0000313" key="2">
    <source>
        <dbReference type="EMBL" id="GEU54321.1"/>
    </source>
</evidence>
<dbReference type="AlphaFoldDB" id="A0A6L2KXD4"/>
<proteinExistence type="predicted"/>
<sequence length="285" mass="33863">MPISVFVWLLARLGTPTLVAFLSFRHCRDLGASVNIMPRLIFKHMRLDNLKEIDMMWPTCNPNLRFCSGYDAIYGKGENGMLEQWMCFRDHERQSVNGNRMTFTDFPKGISNPFYQEDQTLNIKTYLPDFPQLQPYKSWPMDYSYKDWLKIKLGHTNVRKSVRNAVLNEWVLDSFDVKADYGKTHDDPYSRRLNEYKKVFGNEIGHLDNEYDLIIREKGYVLDDVWGKWERFHKGTSYLWHDEGFEEEERWESGIERQTMNHLLLTLKHLKSKGIPLREEEASFV</sequence>
<protein>
    <submittedName>
        <fullName evidence="2">Phospholipase-like protein</fullName>
    </submittedName>
</protein>
<organism evidence="2">
    <name type="scientific">Tanacetum cinerariifolium</name>
    <name type="common">Dalmatian daisy</name>
    <name type="synonym">Chrysanthemum cinerariifolium</name>
    <dbReference type="NCBI Taxonomy" id="118510"/>
    <lineage>
        <taxon>Eukaryota</taxon>
        <taxon>Viridiplantae</taxon>
        <taxon>Streptophyta</taxon>
        <taxon>Embryophyta</taxon>
        <taxon>Tracheophyta</taxon>
        <taxon>Spermatophyta</taxon>
        <taxon>Magnoliopsida</taxon>
        <taxon>eudicotyledons</taxon>
        <taxon>Gunneridae</taxon>
        <taxon>Pentapetalae</taxon>
        <taxon>asterids</taxon>
        <taxon>campanulids</taxon>
        <taxon>Asterales</taxon>
        <taxon>Asteraceae</taxon>
        <taxon>Asteroideae</taxon>
        <taxon>Anthemideae</taxon>
        <taxon>Anthemidinae</taxon>
        <taxon>Tanacetum</taxon>
    </lineage>
</organism>
<gene>
    <name evidence="2" type="ORF">Tci_026299</name>
</gene>